<dbReference type="Pfam" id="PF01670">
    <property type="entry name" value="Glyco_hydro_12"/>
    <property type="match status" value="1"/>
</dbReference>
<dbReference type="Gene3D" id="2.60.120.180">
    <property type="match status" value="1"/>
</dbReference>
<feature type="chain" id="PRO_5040481557" description="Endoglucanase I" evidence="3">
    <location>
        <begin position="19"/>
        <end position="250"/>
    </location>
</feature>
<sequence length="250" mass="26314">MKISSSLACAGLAASVLASPLDNTITKRGAESWCSVFGTASNGPYTIYHNNWGAASASSGQQCSTFSPSSGNSVAWTTSWSWHGGPGAVKSYSNIGLAHVNRRLSDVHSIPSRWSWSYTGNNLVADVSYDLWLAPSADAPNKYEIMIWLGALGGAFPISETGRTPIARAPIAGTSWSLYKGPNGGTTVFSFVASGNVQHFNGDLNLFFKYLTQNQGVPASSVITALQAGTEPFEGTNAVFTSPECSISIN</sequence>
<accession>A0A9P7NEZ9</accession>
<dbReference type="InterPro" id="IPR002594">
    <property type="entry name" value="GH12"/>
</dbReference>
<proteinExistence type="inferred from homology"/>
<dbReference type="InterPro" id="IPR013319">
    <property type="entry name" value="GH11/12"/>
</dbReference>
<evidence type="ECO:0008006" key="6">
    <source>
        <dbReference type="Google" id="ProtNLM"/>
    </source>
</evidence>
<dbReference type="GO" id="GO:0008810">
    <property type="term" value="F:cellulase activity"/>
    <property type="evidence" value="ECO:0007669"/>
    <property type="project" value="InterPro"/>
</dbReference>
<dbReference type="PANTHER" id="PTHR34002:SF9">
    <property type="entry name" value="XYLOGLUCAN-SPECIFIC ENDO-BETA-1,4-GLUCANASE A"/>
    <property type="match status" value="1"/>
</dbReference>
<dbReference type="Proteomes" id="UP000748025">
    <property type="component" value="Unassembled WGS sequence"/>
</dbReference>
<evidence type="ECO:0000256" key="1">
    <source>
        <dbReference type="ARBA" id="ARBA00005519"/>
    </source>
</evidence>
<comment type="caution">
    <text evidence="4">The sequence shown here is derived from an EMBL/GenBank/DDBJ whole genome shotgun (WGS) entry which is preliminary data.</text>
</comment>
<dbReference type="AlphaFoldDB" id="A0A9P7NEZ9"/>
<evidence type="ECO:0000256" key="2">
    <source>
        <dbReference type="RuleBase" id="RU361163"/>
    </source>
</evidence>
<reference evidence="4" key="1">
    <citation type="journal article" date="2020" name="bioRxiv">
        <title>Whole genome comparisons of ergot fungi reveals the divergence and evolution of species within the genus Claviceps are the result of varying mechanisms driving genome evolution and host range expansion.</title>
        <authorList>
            <person name="Wyka S.A."/>
            <person name="Mondo S.J."/>
            <person name="Liu M."/>
            <person name="Dettman J."/>
            <person name="Nalam V."/>
            <person name="Broders K.D."/>
        </authorList>
    </citation>
    <scope>NUCLEOTIDE SEQUENCE</scope>
    <source>
        <strain evidence="4">CCC 602</strain>
    </source>
</reference>
<name>A0A9P7NEZ9_9HYPO</name>
<evidence type="ECO:0000313" key="4">
    <source>
        <dbReference type="EMBL" id="KAG6013260.1"/>
    </source>
</evidence>
<protein>
    <recommendedName>
        <fullName evidence="6">Endoglucanase I</fullName>
    </recommendedName>
</protein>
<keyword evidence="2" id="KW-0326">Glycosidase</keyword>
<dbReference type="EMBL" id="SRPW01000621">
    <property type="protein sequence ID" value="KAG6013260.1"/>
    <property type="molecule type" value="Genomic_DNA"/>
</dbReference>
<keyword evidence="2" id="KW-0378">Hydrolase</keyword>
<gene>
    <name evidence="4" type="ORF">E4U43_007409</name>
</gene>
<comment type="similarity">
    <text evidence="1 2">Belongs to the glycosyl hydrolase 12 (cellulase H) family.</text>
</comment>
<keyword evidence="5" id="KW-1185">Reference proteome</keyword>
<evidence type="ECO:0000313" key="5">
    <source>
        <dbReference type="Proteomes" id="UP000748025"/>
    </source>
</evidence>
<dbReference type="OrthoDB" id="95118at2759"/>
<evidence type="ECO:0000256" key="3">
    <source>
        <dbReference type="SAM" id="SignalP"/>
    </source>
</evidence>
<dbReference type="SUPFAM" id="SSF49899">
    <property type="entry name" value="Concanavalin A-like lectins/glucanases"/>
    <property type="match status" value="1"/>
</dbReference>
<keyword evidence="2" id="KW-0119">Carbohydrate metabolism</keyword>
<dbReference type="PANTHER" id="PTHR34002">
    <property type="entry name" value="BLR1656 PROTEIN"/>
    <property type="match status" value="1"/>
</dbReference>
<organism evidence="4 5">
    <name type="scientific">Claviceps pusilla</name>
    <dbReference type="NCBI Taxonomy" id="123648"/>
    <lineage>
        <taxon>Eukaryota</taxon>
        <taxon>Fungi</taxon>
        <taxon>Dikarya</taxon>
        <taxon>Ascomycota</taxon>
        <taxon>Pezizomycotina</taxon>
        <taxon>Sordariomycetes</taxon>
        <taxon>Hypocreomycetidae</taxon>
        <taxon>Hypocreales</taxon>
        <taxon>Clavicipitaceae</taxon>
        <taxon>Claviceps</taxon>
    </lineage>
</organism>
<feature type="signal peptide" evidence="3">
    <location>
        <begin position="1"/>
        <end position="18"/>
    </location>
</feature>
<keyword evidence="2" id="KW-0624">Polysaccharide degradation</keyword>
<keyword evidence="3" id="KW-0732">Signal</keyword>
<dbReference type="GO" id="GO:0000272">
    <property type="term" value="P:polysaccharide catabolic process"/>
    <property type="evidence" value="ECO:0007669"/>
    <property type="project" value="UniProtKB-KW"/>
</dbReference>
<dbReference type="InterPro" id="IPR013320">
    <property type="entry name" value="ConA-like_dom_sf"/>
</dbReference>